<dbReference type="AlphaFoldDB" id="A0A553H0L2"/>
<gene>
    <name evidence="1" type="ORF">FM069_09305</name>
</gene>
<proteinExistence type="predicted"/>
<dbReference type="Proteomes" id="UP000315235">
    <property type="component" value="Unassembled WGS sequence"/>
</dbReference>
<evidence type="ECO:0000313" key="1">
    <source>
        <dbReference type="EMBL" id="TRX75279.1"/>
    </source>
</evidence>
<dbReference type="RefSeq" id="WP_143488022.1">
    <property type="nucleotide sequence ID" value="NZ_VJOY01000005.1"/>
</dbReference>
<organism evidence="1 2">
    <name type="scientific">Pseudomonas mangiferae</name>
    <dbReference type="NCBI Taxonomy" id="2593654"/>
    <lineage>
        <taxon>Bacteria</taxon>
        <taxon>Pseudomonadati</taxon>
        <taxon>Pseudomonadota</taxon>
        <taxon>Gammaproteobacteria</taxon>
        <taxon>Pseudomonadales</taxon>
        <taxon>Pseudomonadaceae</taxon>
        <taxon>Pseudomonas</taxon>
    </lineage>
</organism>
<accession>A0A553H0L2</accession>
<protein>
    <submittedName>
        <fullName evidence="1">Uncharacterized protein</fullName>
    </submittedName>
</protein>
<comment type="caution">
    <text evidence="1">The sequence shown here is derived from an EMBL/GenBank/DDBJ whole genome shotgun (WGS) entry which is preliminary data.</text>
</comment>
<dbReference type="EMBL" id="VJOY01000005">
    <property type="protein sequence ID" value="TRX75279.1"/>
    <property type="molecule type" value="Genomic_DNA"/>
</dbReference>
<name>A0A553H0L2_9PSED</name>
<evidence type="ECO:0000313" key="2">
    <source>
        <dbReference type="Proteomes" id="UP000315235"/>
    </source>
</evidence>
<reference evidence="1 2" key="1">
    <citation type="submission" date="2019-07" db="EMBL/GenBank/DDBJ databases">
        <title>Pseudomonas mangiferae sp. nov., isolated from bark of mango tree in Thailand.</title>
        <authorList>
            <person name="Srisuk N."/>
            <person name="Anurat P."/>
        </authorList>
    </citation>
    <scope>NUCLEOTIDE SEQUENCE [LARGE SCALE GENOMIC DNA]</scope>
    <source>
        <strain evidence="1 2">DMKU_BBB3-04</strain>
    </source>
</reference>
<keyword evidence="2" id="KW-1185">Reference proteome</keyword>
<dbReference type="OrthoDB" id="8727862at2"/>
<sequence>MAIIDEKTLRGLPLPHPENDLGDDVLRLRTALVQIDALVAELQPLRPALSALAELSPAANKLPFFSSASAAALTTLSAWVRSNLLTVTSADGGRAALGLGTAATRTVGMDTGNLLEVGALGLGAALTSRGVFDLDNAPLGTWIAVNGNQADAVANHWPPISDTAARWWNVFTTGQANRVTQLALHGSDTAGTPLLAVRFKQDATWSAWVMNWHSGNFNPATKLNVGAGGIGATLDLRTWKSRTPANVPEGSVRGFMDGGPNGLAIPGLTATTYGIGSFDKQWPDISGAGSWQRRFETQGRVWVSPALDDNTWGNWQEIGNVRVRPLADLGTVIRNSNDTLSFDIGLREFFTVKVLPYSSGPGFIGTTTVSFDNIPDISTGIVTWHVEIQGGSQKTIAWPNTVKWTGGTPALNGAGKRDLFMFYRMAGRATVYGMLIDSGDL</sequence>